<dbReference type="EMBL" id="VFLP01000042">
    <property type="protein sequence ID" value="TRX91755.1"/>
    <property type="molecule type" value="Genomic_DNA"/>
</dbReference>
<gene>
    <name evidence="2" type="ORF">FHL15_007308</name>
</gene>
<dbReference type="Pfam" id="PF14087">
    <property type="entry name" value="DUF4267"/>
    <property type="match status" value="1"/>
</dbReference>
<name>A0A553HUX9_9PEZI</name>
<sequence length="129" mass="13875">MPGLPKLRYIPALIVASTMTFGGMWPLVDPRGSMLEFGLPPRIANAPAAAPVFKSGNARTTVIGLLTFFFYVQNQLGVVDTIMAITGAYCGLVDSYIVWKEGNLRQAVFRLMSSGLLSACGFWGLTAGR</sequence>
<feature type="transmembrane region" description="Helical" evidence="1">
    <location>
        <begin position="108"/>
        <end position="126"/>
    </location>
</feature>
<reference evidence="3" key="1">
    <citation type="submission" date="2019-06" db="EMBL/GenBank/DDBJ databases">
        <title>Draft genome sequence of the griseofulvin-producing fungus Xylaria cubensis strain G536.</title>
        <authorList>
            <person name="Mead M.E."/>
            <person name="Raja H.A."/>
            <person name="Steenwyk J.L."/>
            <person name="Knowles S.L."/>
            <person name="Oberlies N.H."/>
            <person name="Rokas A."/>
        </authorList>
    </citation>
    <scope>NUCLEOTIDE SEQUENCE [LARGE SCALE GENOMIC DNA]</scope>
    <source>
        <strain evidence="3">G536</strain>
    </source>
</reference>
<keyword evidence="1" id="KW-1133">Transmembrane helix</keyword>
<accession>A0A553HUX9</accession>
<organism evidence="2 3">
    <name type="scientific">Xylaria flabelliformis</name>
    <dbReference type="NCBI Taxonomy" id="2512241"/>
    <lineage>
        <taxon>Eukaryota</taxon>
        <taxon>Fungi</taxon>
        <taxon>Dikarya</taxon>
        <taxon>Ascomycota</taxon>
        <taxon>Pezizomycotina</taxon>
        <taxon>Sordariomycetes</taxon>
        <taxon>Xylariomycetidae</taxon>
        <taxon>Xylariales</taxon>
        <taxon>Xylariaceae</taxon>
        <taxon>Xylaria</taxon>
    </lineage>
</organism>
<dbReference type="Proteomes" id="UP000319160">
    <property type="component" value="Unassembled WGS sequence"/>
</dbReference>
<keyword evidence="1" id="KW-0812">Transmembrane</keyword>
<dbReference type="OrthoDB" id="2989864at2759"/>
<dbReference type="AlphaFoldDB" id="A0A553HUX9"/>
<keyword evidence="3" id="KW-1185">Reference proteome</keyword>
<evidence type="ECO:0000313" key="3">
    <source>
        <dbReference type="Proteomes" id="UP000319160"/>
    </source>
</evidence>
<feature type="transmembrane region" description="Helical" evidence="1">
    <location>
        <begin position="7"/>
        <end position="28"/>
    </location>
</feature>
<feature type="transmembrane region" description="Helical" evidence="1">
    <location>
        <begin position="76"/>
        <end position="99"/>
    </location>
</feature>
<comment type="caution">
    <text evidence="2">The sequence shown here is derived from an EMBL/GenBank/DDBJ whole genome shotgun (WGS) entry which is preliminary data.</text>
</comment>
<dbReference type="InterPro" id="IPR025363">
    <property type="entry name" value="DUF4267"/>
</dbReference>
<evidence type="ECO:0000256" key="1">
    <source>
        <dbReference type="SAM" id="Phobius"/>
    </source>
</evidence>
<proteinExistence type="predicted"/>
<keyword evidence="1" id="KW-0472">Membrane</keyword>
<protein>
    <submittedName>
        <fullName evidence="2">Uncharacterized protein</fullName>
    </submittedName>
</protein>
<evidence type="ECO:0000313" key="2">
    <source>
        <dbReference type="EMBL" id="TRX91755.1"/>
    </source>
</evidence>